<name>A0A9W6PX09_9ACTN</name>
<evidence type="ECO:0000313" key="2">
    <source>
        <dbReference type="EMBL" id="GLW64317.1"/>
    </source>
</evidence>
<protein>
    <submittedName>
        <fullName evidence="2">Uncharacterized protein</fullName>
    </submittedName>
</protein>
<keyword evidence="3" id="KW-1185">Reference proteome</keyword>
<evidence type="ECO:0000256" key="1">
    <source>
        <dbReference type="SAM" id="MobiDB-lite"/>
    </source>
</evidence>
<feature type="region of interest" description="Disordered" evidence="1">
    <location>
        <begin position="37"/>
        <end position="57"/>
    </location>
</feature>
<gene>
    <name evidence="2" type="ORF">Arub01_25610</name>
</gene>
<organism evidence="2 3">
    <name type="scientific">Actinomadura rubrobrunea</name>
    <dbReference type="NCBI Taxonomy" id="115335"/>
    <lineage>
        <taxon>Bacteria</taxon>
        <taxon>Bacillati</taxon>
        <taxon>Actinomycetota</taxon>
        <taxon>Actinomycetes</taxon>
        <taxon>Streptosporangiales</taxon>
        <taxon>Thermomonosporaceae</taxon>
        <taxon>Actinomadura</taxon>
    </lineage>
</organism>
<dbReference type="EMBL" id="BSRZ01000005">
    <property type="protein sequence ID" value="GLW64317.1"/>
    <property type="molecule type" value="Genomic_DNA"/>
</dbReference>
<proteinExistence type="predicted"/>
<reference evidence="2" key="1">
    <citation type="submission" date="2023-02" db="EMBL/GenBank/DDBJ databases">
        <title>Actinomadura rubrobrunea NBRC 14622.</title>
        <authorList>
            <person name="Ichikawa N."/>
            <person name="Sato H."/>
            <person name="Tonouchi N."/>
        </authorList>
    </citation>
    <scope>NUCLEOTIDE SEQUENCE</scope>
    <source>
        <strain evidence="2">NBRC 14622</strain>
    </source>
</reference>
<dbReference type="Proteomes" id="UP001165124">
    <property type="component" value="Unassembled WGS sequence"/>
</dbReference>
<accession>A0A9W6PX09</accession>
<dbReference type="AlphaFoldDB" id="A0A9W6PX09"/>
<sequence>MATTSDYRIAALVESNRDTSKNGTSYRSIVFREFNPSLDPQRMTPLRRSMSTARTVA</sequence>
<evidence type="ECO:0000313" key="3">
    <source>
        <dbReference type="Proteomes" id="UP001165124"/>
    </source>
</evidence>
<comment type="caution">
    <text evidence="2">The sequence shown here is derived from an EMBL/GenBank/DDBJ whole genome shotgun (WGS) entry which is preliminary data.</text>
</comment>